<accession>A0A7C8MT36</accession>
<evidence type="ECO:0000313" key="2">
    <source>
        <dbReference type="Proteomes" id="UP000481861"/>
    </source>
</evidence>
<reference evidence="1 2" key="1">
    <citation type="submission" date="2020-01" db="EMBL/GenBank/DDBJ databases">
        <authorList>
            <consortium name="DOE Joint Genome Institute"/>
            <person name="Haridas S."/>
            <person name="Albert R."/>
            <person name="Binder M."/>
            <person name="Bloem J."/>
            <person name="Labutti K."/>
            <person name="Salamov A."/>
            <person name="Andreopoulos B."/>
            <person name="Baker S.E."/>
            <person name="Barry K."/>
            <person name="Bills G."/>
            <person name="Bluhm B.H."/>
            <person name="Cannon C."/>
            <person name="Castanera R."/>
            <person name="Culley D.E."/>
            <person name="Daum C."/>
            <person name="Ezra D."/>
            <person name="Gonzalez J.B."/>
            <person name="Henrissat B."/>
            <person name="Kuo A."/>
            <person name="Liang C."/>
            <person name="Lipzen A."/>
            <person name="Lutzoni F."/>
            <person name="Magnuson J."/>
            <person name="Mondo S."/>
            <person name="Nolan M."/>
            <person name="Ohm R."/>
            <person name="Pangilinan J."/>
            <person name="Park H.-J.H."/>
            <person name="Ramirez L."/>
            <person name="Alfaro M."/>
            <person name="Sun H."/>
            <person name="Tritt A."/>
            <person name="Yoshinaga Y."/>
            <person name="Zwiers L.-H.L."/>
            <person name="Turgeon B.G."/>
            <person name="Goodwin S.B."/>
            <person name="Spatafora J.W."/>
            <person name="Crous P.W."/>
            <person name="Grigoriev I.V."/>
        </authorList>
    </citation>
    <scope>NUCLEOTIDE SEQUENCE [LARGE SCALE GENOMIC DNA]</scope>
    <source>
        <strain evidence="1 2">CBS 611.86</strain>
    </source>
</reference>
<organism evidence="1 2">
    <name type="scientific">Massariosphaeria phaeospora</name>
    <dbReference type="NCBI Taxonomy" id="100035"/>
    <lineage>
        <taxon>Eukaryota</taxon>
        <taxon>Fungi</taxon>
        <taxon>Dikarya</taxon>
        <taxon>Ascomycota</taxon>
        <taxon>Pezizomycotina</taxon>
        <taxon>Dothideomycetes</taxon>
        <taxon>Pleosporomycetidae</taxon>
        <taxon>Pleosporales</taxon>
        <taxon>Pleosporales incertae sedis</taxon>
        <taxon>Massariosphaeria</taxon>
    </lineage>
</organism>
<protein>
    <submittedName>
        <fullName evidence="1">Uncharacterized protein</fullName>
    </submittedName>
</protein>
<sequence>MLCTWSEDVNPDSLMDTKFIDYEEEIRKFFVQEEARLRDKFKSRERLDAKAKYIIRKERRYVRSGLMKLSIYERNRRVTKDLRRSILHEDLHVHCISAKEYEKTIDLMEPEGLLLPAKDTGIPGLKQFLAALTAKQREQELVHYAKFTVPSSLTTLLMAAGRAIDASL</sequence>
<evidence type="ECO:0000313" key="1">
    <source>
        <dbReference type="EMBL" id="KAF2876304.1"/>
    </source>
</evidence>
<keyword evidence="2" id="KW-1185">Reference proteome</keyword>
<name>A0A7C8MT36_9PLEO</name>
<dbReference type="EMBL" id="JAADJZ010000003">
    <property type="protein sequence ID" value="KAF2876304.1"/>
    <property type="molecule type" value="Genomic_DNA"/>
</dbReference>
<dbReference type="AlphaFoldDB" id="A0A7C8MT36"/>
<comment type="caution">
    <text evidence="1">The sequence shown here is derived from an EMBL/GenBank/DDBJ whole genome shotgun (WGS) entry which is preliminary data.</text>
</comment>
<dbReference type="Proteomes" id="UP000481861">
    <property type="component" value="Unassembled WGS sequence"/>
</dbReference>
<proteinExistence type="predicted"/>
<gene>
    <name evidence="1" type="ORF">BDV95DRAFT_221805</name>
</gene>